<protein>
    <submittedName>
        <fullName evidence="1">Uncharacterized protein</fullName>
    </submittedName>
</protein>
<gene>
    <name evidence="1" type="ORF">AUL39_08615</name>
</gene>
<dbReference type="EMBL" id="LOJF01000011">
    <property type="protein sequence ID" value="KUH57753.1"/>
    <property type="molecule type" value="Genomic_DNA"/>
</dbReference>
<evidence type="ECO:0000313" key="1">
    <source>
        <dbReference type="EMBL" id="KUH57753.1"/>
    </source>
</evidence>
<reference evidence="1 2" key="1">
    <citation type="submission" date="2015-12" db="EMBL/GenBank/DDBJ databases">
        <title>Draft Genome Sequence of Olsenella scatoligenes SK9K4T; a Producer of 3-Methylindole- (skatole) and 4-Methylphenol- (p-cresol) Isolated from Pig Feces.</title>
        <authorList>
            <person name="Li X."/>
            <person name="Borg B."/>
            <person name="Canibe N."/>
        </authorList>
    </citation>
    <scope>NUCLEOTIDE SEQUENCE [LARGE SCALE GENOMIC DNA]</scope>
    <source>
        <strain evidence="1 2">SK9K4</strain>
    </source>
</reference>
<organism evidence="1 2">
    <name type="scientific">Tractidigestivibacter scatoligenes</name>
    <name type="common">Olsenella scatoligenes</name>
    <dbReference type="NCBI Taxonomy" id="1299998"/>
    <lineage>
        <taxon>Bacteria</taxon>
        <taxon>Bacillati</taxon>
        <taxon>Actinomycetota</taxon>
        <taxon>Coriobacteriia</taxon>
        <taxon>Coriobacteriales</taxon>
        <taxon>Atopobiaceae</taxon>
        <taxon>Tractidigestivibacter</taxon>
    </lineage>
</organism>
<comment type="caution">
    <text evidence="1">The sequence shown here is derived from an EMBL/GenBank/DDBJ whole genome shotgun (WGS) entry which is preliminary data.</text>
</comment>
<accession>A0A100YU69</accession>
<dbReference type="AlphaFoldDB" id="A0A100YU69"/>
<dbReference type="RefSeq" id="WP_059055372.1">
    <property type="nucleotide sequence ID" value="NZ_LOJF01000011.1"/>
</dbReference>
<keyword evidence="2" id="KW-1185">Reference proteome</keyword>
<sequence>MDEDLRQKLKSYFSAPADASVTIKFAGWTDDDFIKLDALGLLEPRTPEECEKYYENRSECMGE</sequence>
<proteinExistence type="predicted"/>
<dbReference type="Proteomes" id="UP000054078">
    <property type="component" value="Unassembled WGS sequence"/>
</dbReference>
<evidence type="ECO:0000313" key="2">
    <source>
        <dbReference type="Proteomes" id="UP000054078"/>
    </source>
</evidence>
<dbReference type="OrthoDB" id="9896514at2"/>
<name>A0A100YU69_TRASO</name>